<keyword evidence="2 4" id="KW-0238">DNA-binding</keyword>
<proteinExistence type="predicted"/>
<evidence type="ECO:0000256" key="2">
    <source>
        <dbReference type="ARBA" id="ARBA00023125"/>
    </source>
</evidence>
<sequence length="194" mass="20636">MNTDLSPRAAEIAACARSLLASGGYNGFSYADISESVHISKASIHHHFPSKAELVQVVVARYREEARLGLAMLEQRFPDPLAQLRAYTGYWAACIRDGTSSFCICALLAAELPAIPPQVADEVRGHFRELAAWLASVLAGGASQGAFSLQASPEAEAMAFMAAVHGAMLAARAHGDPEVFAGIVQPLTDRLVSR</sequence>
<dbReference type="PRINTS" id="PR00455">
    <property type="entry name" value="HTHTETR"/>
</dbReference>
<dbReference type="Proteomes" id="UP000050940">
    <property type="component" value="Unassembled WGS sequence"/>
</dbReference>
<evidence type="ECO:0000256" key="3">
    <source>
        <dbReference type="ARBA" id="ARBA00023163"/>
    </source>
</evidence>
<dbReference type="PANTHER" id="PTHR47506">
    <property type="entry name" value="TRANSCRIPTIONAL REGULATORY PROTEIN"/>
    <property type="match status" value="1"/>
</dbReference>
<evidence type="ECO:0000256" key="1">
    <source>
        <dbReference type="ARBA" id="ARBA00023015"/>
    </source>
</evidence>
<dbReference type="PROSITE" id="PS50977">
    <property type="entry name" value="HTH_TETR_2"/>
    <property type="match status" value="1"/>
</dbReference>
<dbReference type="OrthoDB" id="9809772at2"/>
<accession>A0A0R0E7M2</accession>
<dbReference type="InterPro" id="IPR011075">
    <property type="entry name" value="TetR_C"/>
</dbReference>
<dbReference type="AlphaFoldDB" id="A0A0R0E7M2"/>
<dbReference type="STRING" id="659018.ABB34_05410"/>
<organism evidence="6 7">
    <name type="scientific">Stenotrophomonas daejeonensis</name>
    <dbReference type="NCBI Taxonomy" id="659018"/>
    <lineage>
        <taxon>Bacteria</taxon>
        <taxon>Pseudomonadati</taxon>
        <taxon>Pseudomonadota</taxon>
        <taxon>Gammaproteobacteria</taxon>
        <taxon>Lysobacterales</taxon>
        <taxon>Lysobacteraceae</taxon>
        <taxon>Stenotrophomonas</taxon>
    </lineage>
</organism>
<reference evidence="6 7" key="1">
    <citation type="submission" date="2015-05" db="EMBL/GenBank/DDBJ databases">
        <title>Genome sequencing and analysis of members of genus Stenotrophomonas.</title>
        <authorList>
            <person name="Patil P.P."/>
            <person name="Midha S."/>
            <person name="Patil P.B."/>
        </authorList>
    </citation>
    <scope>NUCLEOTIDE SEQUENCE [LARGE SCALE GENOMIC DNA]</scope>
    <source>
        <strain evidence="6 7">JCM 16244</strain>
    </source>
</reference>
<dbReference type="Pfam" id="PF00440">
    <property type="entry name" value="TetR_N"/>
    <property type="match status" value="1"/>
</dbReference>
<dbReference type="RefSeq" id="WP_057640236.1">
    <property type="nucleotide sequence ID" value="NZ_LDJP01000029.1"/>
</dbReference>
<feature type="domain" description="HTH tetR-type" evidence="5">
    <location>
        <begin position="6"/>
        <end position="66"/>
    </location>
</feature>
<dbReference type="InterPro" id="IPR009057">
    <property type="entry name" value="Homeodomain-like_sf"/>
</dbReference>
<dbReference type="PANTHER" id="PTHR47506:SF1">
    <property type="entry name" value="HTH-TYPE TRANSCRIPTIONAL REGULATOR YJDC"/>
    <property type="match status" value="1"/>
</dbReference>
<dbReference type="SUPFAM" id="SSF48498">
    <property type="entry name" value="Tetracyclin repressor-like, C-terminal domain"/>
    <property type="match status" value="1"/>
</dbReference>
<keyword evidence="7" id="KW-1185">Reference proteome</keyword>
<feature type="DNA-binding region" description="H-T-H motif" evidence="4">
    <location>
        <begin position="29"/>
        <end position="48"/>
    </location>
</feature>
<dbReference type="EMBL" id="LDJP01000029">
    <property type="protein sequence ID" value="KRG86919.1"/>
    <property type="molecule type" value="Genomic_DNA"/>
</dbReference>
<keyword evidence="3" id="KW-0804">Transcription</keyword>
<name>A0A0R0E7M2_9GAMM</name>
<dbReference type="Pfam" id="PF16925">
    <property type="entry name" value="TetR_C_13"/>
    <property type="match status" value="1"/>
</dbReference>
<gene>
    <name evidence="6" type="ORF">ABB34_05410</name>
</gene>
<dbReference type="Gene3D" id="1.10.357.10">
    <property type="entry name" value="Tetracycline Repressor, domain 2"/>
    <property type="match status" value="1"/>
</dbReference>
<dbReference type="InterPro" id="IPR036271">
    <property type="entry name" value="Tet_transcr_reg_TetR-rel_C_sf"/>
</dbReference>
<keyword evidence="1" id="KW-0805">Transcription regulation</keyword>
<protein>
    <submittedName>
        <fullName evidence="6">TetR family transcriptional regulator</fullName>
    </submittedName>
</protein>
<dbReference type="InterPro" id="IPR001647">
    <property type="entry name" value="HTH_TetR"/>
</dbReference>
<dbReference type="SUPFAM" id="SSF46689">
    <property type="entry name" value="Homeodomain-like"/>
    <property type="match status" value="1"/>
</dbReference>
<evidence type="ECO:0000256" key="4">
    <source>
        <dbReference type="PROSITE-ProRule" id="PRU00335"/>
    </source>
</evidence>
<comment type="caution">
    <text evidence="6">The sequence shown here is derived from an EMBL/GenBank/DDBJ whole genome shotgun (WGS) entry which is preliminary data.</text>
</comment>
<dbReference type="GO" id="GO:0003677">
    <property type="term" value="F:DNA binding"/>
    <property type="evidence" value="ECO:0007669"/>
    <property type="project" value="UniProtKB-UniRule"/>
</dbReference>
<evidence type="ECO:0000313" key="6">
    <source>
        <dbReference type="EMBL" id="KRG86919.1"/>
    </source>
</evidence>
<evidence type="ECO:0000313" key="7">
    <source>
        <dbReference type="Proteomes" id="UP000050940"/>
    </source>
</evidence>
<evidence type="ECO:0000259" key="5">
    <source>
        <dbReference type="PROSITE" id="PS50977"/>
    </source>
</evidence>
<dbReference type="PATRIC" id="fig|659018.3.peg.994"/>